<gene>
    <name evidence="2" type="ORF">G3I21_19805</name>
</gene>
<dbReference type="Pfam" id="PF00583">
    <property type="entry name" value="Acetyltransf_1"/>
    <property type="match status" value="1"/>
</dbReference>
<evidence type="ECO:0000259" key="1">
    <source>
        <dbReference type="PROSITE" id="PS51186"/>
    </source>
</evidence>
<dbReference type="InterPro" id="IPR000182">
    <property type="entry name" value="GNAT_dom"/>
</dbReference>
<dbReference type="PROSITE" id="PS51186">
    <property type="entry name" value="GNAT"/>
    <property type="match status" value="1"/>
</dbReference>
<dbReference type="SUPFAM" id="SSF55729">
    <property type="entry name" value="Acyl-CoA N-acyltransferases (Nat)"/>
    <property type="match status" value="1"/>
</dbReference>
<dbReference type="RefSeq" id="WP_164190487.1">
    <property type="nucleotide sequence ID" value="NZ_JAAGMR010000223.1"/>
</dbReference>
<evidence type="ECO:0000313" key="3">
    <source>
        <dbReference type="Proteomes" id="UP000470520"/>
    </source>
</evidence>
<reference evidence="2 3" key="1">
    <citation type="submission" date="2020-01" db="EMBL/GenBank/DDBJ databases">
        <title>Insect and environment-associated Actinomycetes.</title>
        <authorList>
            <person name="Currrie C."/>
            <person name="Chevrette M."/>
            <person name="Carlson C."/>
            <person name="Stubbendieck R."/>
            <person name="Wendt-Pienkowski E."/>
        </authorList>
    </citation>
    <scope>NUCLEOTIDE SEQUENCE [LARGE SCALE GENOMIC DNA]</scope>
    <source>
        <strain evidence="2 3">SID7754</strain>
    </source>
</reference>
<name>A0A7K3QVR0_9ACTN</name>
<organism evidence="2 3">
    <name type="scientific">Streptomyces bauhiniae</name>
    <dbReference type="NCBI Taxonomy" id="2340725"/>
    <lineage>
        <taxon>Bacteria</taxon>
        <taxon>Bacillati</taxon>
        <taxon>Actinomycetota</taxon>
        <taxon>Actinomycetes</taxon>
        <taxon>Kitasatosporales</taxon>
        <taxon>Streptomycetaceae</taxon>
        <taxon>Streptomyces</taxon>
    </lineage>
</organism>
<sequence length="188" mass="20212">MSVRVCSGAELLDLVEAVRSTYLDAFAAPPWDEGEPEADAFAARLVTNTGRPGFRAALCVEGERMLGFATAWTTPVPFPTDRSYAQAAAALGPEPTRAWLCGALEIDELALRPSAQGTGLGVRLLDAVTQGCPEGRVWLLTSQRSARAMSFYRHLGWHQATHPCADGDGLVVFLGPRHPARQLTVQPL</sequence>
<dbReference type="Gene3D" id="3.40.630.30">
    <property type="match status" value="1"/>
</dbReference>
<dbReference type="Proteomes" id="UP000470520">
    <property type="component" value="Unassembled WGS sequence"/>
</dbReference>
<proteinExistence type="predicted"/>
<dbReference type="InterPro" id="IPR016181">
    <property type="entry name" value="Acyl_CoA_acyltransferase"/>
</dbReference>
<dbReference type="EMBL" id="JAAGMR010000223">
    <property type="protein sequence ID" value="NEB93905.1"/>
    <property type="molecule type" value="Genomic_DNA"/>
</dbReference>
<comment type="caution">
    <text evidence="2">The sequence shown here is derived from an EMBL/GenBank/DDBJ whole genome shotgun (WGS) entry which is preliminary data.</text>
</comment>
<evidence type="ECO:0000313" key="2">
    <source>
        <dbReference type="EMBL" id="NEB93905.1"/>
    </source>
</evidence>
<keyword evidence="2" id="KW-0808">Transferase</keyword>
<accession>A0A7K3QVR0</accession>
<feature type="domain" description="N-acetyltransferase" evidence="1">
    <location>
        <begin position="1"/>
        <end position="179"/>
    </location>
</feature>
<dbReference type="GO" id="GO:0016747">
    <property type="term" value="F:acyltransferase activity, transferring groups other than amino-acyl groups"/>
    <property type="evidence" value="ECO:0007669"/>
    <property type="project" value="InterPro"/>
</dbReference>
<protein>
    <submittedName>
        <fullName evidence="2">GNAT family N-acetyltransferase</fullName>
    </submittedName>
</protein>
<dbReference type="AlphaFoldDB" id="A0A7K3QVR0"/>